<dbReference type="Pfam" id="PF00497">
    <property type="entry name" value="SBP_bac_3"/>
    <property type="match status" value="1"/>
</dbReference>
<evidence type="ECO:0000256" key="5">
    <source>
        <dbReference type="ARBA" id="ARBA00022553"/>
    </source>
</evidence>
<dbReference type="Pfam" id="PF08448">
    <property type="entry name" value="PAS_4"/>
    <property type="match status" value="1"/>
</dbReference>
<feature type="domain" description="Response regulatory" evidence="17">
    <location>
        <begin position="1262"/>
        <end position="1384"/>
    </location>
</feature>
<dbReference type="SMART" id="SM00388">
    <property type="entry name" value="HisKA"/>
    <property type="match status" value="1"/>
</dbReference>
<dbReference type="InterPro" id="IPR001789">
    <property type="entry name" value="Sig_transdc_resp-reg_receiver"/>
</dbReference>
<dbReference type="PRINTS" id="PR00344">
    <property type="entry name" value="BCTRLSENSOR"/>
</dbReference>
<dbReference type="InterPro" id="IPR036097">
    <property type="entry name" value="HisK_dim/P_sf"/>
</dbReference>
<dbReference type="CDD" id="cd00082">
    <property type="entry name" value="HisKA"/>
    <property type="match status" value="1"/>
</dbReference>
<feature type="domain" description="Histidine kinase" evidence="16">
    <location>
        <begin position="1022"/>
        <end position="1243"/>
    </location>
</feature>
<keyword evidence="4" id="KW-1003">Cell membrane</keyword>
<dbReference type="Pfam" id="PF00072">
    <property type="entry name" value="Response_reg"/>
    <property type="match status" value="2"/>
</dbReference>
<dbReference type="Gene3D" id="1.10.287.130">
    <property type="match status" value="1"/>
</dbReference>
<keyword evidence="8" id="KW-0067">ATP-binding</keyword>
<organism evidence="20 21">
    <name type="scientific">Agarivorans aestuarii</name>
    <dbReference type="NCBI Taxonomy" id="1563703"/>
    <lineage>
        <taxon>Bacteria</taxon>
        <taxon>Pseudomonadati</taxon>
        <taxon>Pseudomonadota</taxon>
        <taxon>Gammaproteobacteria</taxon>
        <taxon>Alteromonadales</taxon>
        <taxon>Alteromonadaceae</taxon>
        <taxon>Agarivorans</taxon>
    </lineage>
</organism>
<comment type="catalytic activity">
    <reaction evidence="1">
        <text>ATP + protein L-histidine = ADP + protein N-phospho-L-histidine.</text>
        <dbReference type="EC" id="2.7.13.3"/>
    </reaction>
</comment>
<dbReference type="PANTHER" id="PTHR45339">
    <property type="entry name" value="HYBRID SIGNAL TRANSDUCTION HISTIDINE KINASE J"/>
    <property type="match status" value="1"/>
</dbReference>
<keyword evidence="6 15" id="KW-0812">Transmembrane</keyword>
<keyword evidence="11 15" id="KW-0472">Membrane</keyword>
<dbReference type="Gene3D" id="3.30.450.20">
    <property type="entry name" value="PAS domain"/>
    <property type="match status" value="1"/>
</dbReference>
<feature type="transmembrane region" description="Helical" evidence="15">
    <location>
        <begin position="811"/>
        <end position="832"/>
    </location>
</feature>
<gene>
    <name evidence="20" type="ORF">SNR37_001449</name>
</gene>
<keyword evidence="14" id="KW-0175">Coiled coil</keyword>
<evidence type="ECO:0000256" key="6">
    <source>
        <dbReference type="ARBA" id="ARBA00022692"/>
    </source>
</evidence>
<proteinExistence type="predicted"/>
<feature type="transmembrane region" description="Helical" evidence="15">
    <location>
        <begin position="431"/>
        <end position="457"/>
    </location>
</feature>
<dbReference type="InterPro" id="IPR001638">
    <property type="entry name" value="Solute-binding_3/MltF_N"/>
</dbReference>
<sequence>MMYSVHLNRQPSSAITALTFVFVLICLGASLSLAHAQENPLESRVPMSAAEIKNTTIELKYYDEILTSSVLSYGFSGDPKWLKRYQQNEPKLAALIEQLLDNQSPEDQNLVKSLEATNLKLVSLESDMIAAIQSDNRALALSIINGDEYHQLKNQYLNDLQVLSDTLSKRTSNRDKTKLENTKLTEQEKKWVAENKVIIGIDNWPPMLFMKEDGTIGGLAGAIINKIVNNTGLQLEIKQGDWTSNLEAFKRGEIDLLPDAYFEEERKAYGQFSTPFFLVRELFHVKHNNQHFASNKDLANATIALPQSYTSKKKLLRLYPNITLVETTDIYDSIERVLLGEVDALIDSELAIQHATSQLEDKDQLRVIDEDVFVPTSVHLLSTKSQPILGDILQKGLDSLKLRDIMLTKSDWLNTEAAEIEESTSNTAPNYLRYLLIGLAVAIVFFIIVSVISARILKVSDQELSKRFSSNSFKRTVYLALGVLSVALVIIIAAVTRFAEQKTHQEMAYNLQTLLNSTHQRLSFWVGYELNNLQQVGRNEELVSLVEQLLVLPREKQALIEATTQSEIREFFSVREGEPGSFGFFIIAPDKISLSSSRDTNIGDINVIQQQRPELLAKVLQGESVFVPPIRSDVFLGTGSNSSINDKPPTMFFASPVIDSNNQVIAIITKRINVNGVFSSILSAGFIGHSGETYAIDKKGLLLSNVRFESQLRDIGLIEQNQDAALNLRIAAPKVNLLKKPIPSTPKADWPLTTMAEAISNQTSGSNLQGYNDYRGVKVVGSWLWDDKLNMGLAAEMDVDESFALVRIFNYTSWSILFISLALLTGCTLFTLQVGRRANRALSRSRTELEKEVKERTKDLKSAKQKAENATLSLADQMKFQQLLIDSVPIPLFYKDADGRFLGFNQAYEETFNVVAKDLIGLKVTDLSYLSEQDRQMYHAEDTDVISTQKTIKREMQIPFADGELHDTLYWVTGFKDSKDQPGGLVGNFIDISSEKENARKLEIAVQTADEATRAKSDFLANMSHEIRTPMNAIIGMSYLAQQTDLNRKQSDYVTKIQNSAELLLRIINDILDFSKIEAGKLELEITPFNLNDSFDSLVQMISDKMQQKGLELLIDIDPNLPTELMGDSLRLGQVLINLTNNAMKFTDEGEIIVKAKVLKQQQQSISIEFSVKDSGIGMTPEQQSRLFKSFSQADASTTRKYGGTGLGLTISKTLTEMMGGDIWVESNYGEGSTFFFTANFTIAEAGKAPLKASSESLLNLPVLIVDDSVAAREILFTLCESLGFAPELAASGSEALEKIKHADQQKTPYQLIIADWKMPLMNGLELCSAIQQDSELSSQPKLVMVTAYDRDEMLNNAGDLVLDSVITKPVSASTLLDTVMAVMGDKATSKILPNKDKLSTEEAQGIVGAHVLLVEDNEINQEIACELLGMAGLKVSTAVNGEEAVEKALANDYHAILMDIQMPIMDGYQATRKIRLEPSKQAVPIIAMTANAMAGDREKCLDAGMNDHIPKPINPQEVYQTLAKWIKPTGLTAIKPNNSTAKDDKTSIVLADFDVESALERMAGNLKVYRKTLAKVVASQADTITRVTQAIADNDIGAAIIAIHTVKGVAANIGAMFVVPSAEEIETALNQQQADGQCSVNSELQSLLDESQGQIQKMVSTIEQALLDADNEQPEQELEVASDEEIIKQLQVIQEHIENYDASAVDAVEHLLTLALSSKIKQGVEALLETVEQYDFDLAESKIEQLLNDMSS</sequence>
<dbReference type="Pfam" id="PF00512">
    <property type="entry name" value="HisKA"/>
    <property type="match status" value="1"/>
</dbReference>
<feature type="domain" description="Response regulatory" evidence="17">
    <location>
        <begin position="1411"/>
        <end position="1527"/>
    </location>
</feature>
<evidence type="ECO:0000256" key="4">
    <source>
        <dbReference type="ARBA" id="ARBA00022475"/>
    </source>
</evidence>
<dbReference type="Gene3D" id="3.30.565.10">
    <property type="entry name" value="Histidine kinase-like ATPase, C-terminal domain"/>
    <property type="match status" value="1"/>
</dbReference>
<evidence type="ECO:0000256" key="14">
    <source>
        <dbReference type="SAM" id="Coils"/>
    </source>
</evidence>
<dbReference type="InterPro" id="IPR000014">
    <property type="entry name" value="PAS"/>
</dbReference>
<dbReference type="CDD" id="cd01007">
    <property type="entry name" value="PBP2_BvgS_HisK_like"/>
    <property type="match status" value="1"/>
</dbReference>
<comment type="subcellular location">
    <subcellularLocation>
        <location evidence="2">Cell membrane</location>
        <topology evidence="2">Multi-pass membrane protein</topology>
    </subcellularLocation>
</comment>
<dbReference type="SMART" id="SM00448">
    <property type="entry name" value="REC"/>
    <property type="match status" value="2"/>
</dbReference>
<dbReference type="InterPro" id="IPR036890">
    <property type="entry name" value="HATPase_C_sf"/>
</dbReference>
<feature type="modified residue" description="4-aspartylphosphate" evidence="13">
    <location>
        <position position="1316"/>
    </location>
</feature>
<evidence type="ECO:0000256" key="13">
    <source>
        <dbReference type="PROSITE-ProRule" id="PRU00169"/>
    </source>
</evidence>
<evidence type="ECO:0000256" key="1">
    <source>
        <dbReference type="ARBA" id="ARBA00000085"/>
    </source>
</evidence>
<dbReference type="InterPro" id="IPR003661">
    <property type="entry name" value="HisK_dim/P_dom"/>
</dbReference>
<dbReference type="SMART" id="SM00091">
    <property type="entry name" value="PAS"/>
    <property type="match status" value="1"/>
</dbReference>
<dbReference type="PROSITE" id="PS50894">
    <property type="entry name" value="HPT"/>
    <property type="match status" value="1"/>
</dbReference>
<evidence type="ECO:0000256" key="10">
    <source>
        <dbReference type="ARBA" id="ARBA00023012"/>
    </source>
</evidence>
<dbReference type="InterPro" id="IPR004358">
    <property type="entry name" value="Sig_transdc_His_kin-like_C"/>
</dbReference>
<protein>
    <recommendedName>
        <fullName evidence="3">histidine kinase</fullName>
        <ecNumber evidence="3">2.7.13.3</ecNumber>
    </recommendedName>
</protein>
<dbReference type="Pfam" id="PF02518">
    <property type="entry name" value="HATPase_c"/>
    <property type="match status" value="1"/>
</dbReference>
<evidence type="ECO:0000256" key="7">
    <source>
        <dbReference type="ARBA" id="ARBA00022741"/>
    </source>
</evidence>
<evidence type="ECO:0000256" key="3">
    <source>
        <dbReference type="ARBA" id="ARBA00012438"/>
    </source>
</evidence>
<feature type="transmembrane region" description="Helical" evidence="15">
    <location>
        <begin position="477"/>
        <end position="499"/>
    </location>
</feature>
<dbReference type="InterPro" id="IPR013656">
    <property type="entry name" value="PAS_4"/>
</dbReference>
<evidence type="ECO:0000256" key="12">
    <source>
        <dbReference type="PROSITE-ProRule" id="PRU00110"/>
    </source>
</evidence>
<keyword evidence="9 15" id="KW-1133">Transmembrane helix</keyword>
<keyword evidence="10" id="KW-0902">Two-component regulatory system</keyword>
<evidence type="ECO:0000256" key="11">
    <source>
        <dbReference type="ARBA" id="ARBA00023136"/>
    </source>
</evidence>
<dbReference type="SMART" id="SM00062">
    <property type="entry name" value="PBPb"/>
    <property type="match status" value="1"/>
</dbReference>
<dbReference type="SMART" id="SM00387">
    <property type="entry name" value="HATPase_c"/>
    <property type="match status" value="1"/>
</dbReference>
<dbReference type="PANTHER" id="PTHR45339:SF1">
    <property type="entry name" value="HYBRID SIGNAL TRANSDUCTION HISTIDINE KINASE J"/>
    <property type="match status" value="1"/>
</dbReference>
<dbReference type="InterPro" id="IPR011006">
    <property type="entry name" value="CheY-like_superfamily"/>
</dbReference>
<feature type="modified residue" description="Phosphohistidine" evidence="12">
    <location>
        <position position="1605"/>
    </location>
</feature>
<evidence type="ECO:0000259" key="17">
    <source>
        <dbReference type="PROSITE" id="PS50110"/>
    </source>
</evidence>
<accession>A0ABU7G9M9</accession>
<dbReference type="EC" id="2.7.13.3" evidence="3"/>
<dbReference type="CDD" id="cd00130">
    <property type="entry name" value="PAS"/>
    <property type="match status" value="1"/>
</dbReference>
<evidence type="ECO:0000256" key="15">
    <source>
        <dbReference type="SAM" id="Phobius"/>
    </source>
</evidence>
<evidence type="ECO:0000259" key="18">
    <source>
        <dbReference type="PROSITE" id="PS50112"/>
    </source>
</evidence>
<dbReference type="SUPFAM" id="SSF55874">
    <property type="entry name" value="ATPase domain of HSP90 chaperone/DNA topoisomerase II/histidine kinase"/>
    <property type="match status" value="1"/>
</dbReference>
<dbReference type="PROSITE" id="PS50109">
    <property type="entry name" value="HIS_KIN"/>
    <property type="match status" value="1"/>
</dbReference>
<evidence type="ECO:0000256" key="8">
    <source>
        <dbReference type="ARBA" id="ARBA00022840"/>
    </source>
</evidence>
<dbReference type="Gene3D" id="1.20.120.160">
    <property type="entry name" value="HPT domain"/>
    <property type="match status" value="1"/>
</dbReference>
<dbReference type="SUPFAM" id="SSF55785">
    <property type="entry name" value="PYP-like sensor domain (PAS domain)"/>
    <property type="match status" value="1"/>
</dbReference>
<dbReference type="InterPro" id="IPR036641">
    <property type="entry name" value="HPT_dom_sf"/>
</dbReference>
<dbReference type="InterPro" id="IPR003594">
    <property type="entry name" value="HATPase_dom"/>
</dbReference>
<keyword evidence="7" id="KW-0547">Nucleotide-binding</keyword>
<dbReference type="SUPFAM" id="SSF47226">
    <property type="entry name" value="Histidine-containing phosphotransfer domain, HPT domain"/>
    <property type="match status" value="1"/>
</dbReference>
<evidence type="ECO:0000313" key="21">
    <source>
        <dbReference type="Proteomes" id="UP001310248"/>
    </source>
</evidence>
<dbReference type="Proteomes" id="UP001310248">
    <property type="component" value="Unassembled WGS sequence"/>
</dbReference>
<dbReference type="InterPro" id="IPR005467">
    <property type="entry name" value="His_kinase_dom"/>
</dbReference>
<reference evidence="21" key="1">
    <citation type="submission" date="2023-07" db="EMBL/GenBank/DDBJ databases">
        <title>Draft genome sequence of Agarivorans aestuarii strain ZMCS4, a CAZymes producing bacteria isolated from the marine brown algae Clodostephus spongiosus.</title>
        <authorList>
            <person name="Lorente B."/>
            <person name="Cabral C."/>
            <person name="Frias J."/>
            <person name="Faria J."/>
            <person name="Toubarro D."/>
        </authorList>
    </citation>
    <scope>NUCLEOTIDE SEQUENCE [LARGE SCALE GENOMIC DNA]</scope>
    <source>
        <strain evidence="21">ZMCS4</strain>
    </source>
</reference>
<evidence type="ECO:0000259" key="16">
    <source>
        <dbReference type="PROSITE" id="PS50109"/>
    </source>
</evidence>
<evidence type="ECO:0000256" key="2">
    <source>
        <dbReference type="ARBA" id="ARBA00004651"/>
    </source>
</evidence>
<dbReference type="RefSeq" id="WP_329776847.1">
    <property type="nucleotide sequence ID" value="NZ_JAYDYW010000017.1"/>
</dbReference>
<evidence type="ECO:0000259" key="19">
    <source>
        <dbReference type="PROSITE" id="PS50894"/>
    </source>
</evidence>
<feature type="coiled-coil region" evidence="14">
    <location>
        <begin position="839"/>
        <end position="870"/>
    </location>
</feature>
<dbReference type="CDD" id="cd00088">
    <property type="entry name" value="HPT"/>
    <property type="match status" value="1"/>
</dbReference>
<name>A0ABU7G9M9_9ALTE</name>
<dbReference type="CDD" id="cd17546">
    <property type="entry name" value="REC_hyHK_CKI1_RcsC-like"/>
    <property type="match status" value="2"/>
</dbReference>
<dbReference type="Gene3D" id="3.40.50.2300">
    <property type="match status" value="2"/>
</dbReference>
<dbReference type="InterPro" id="IPR035965">
    <property type="entry name" value="PAS-like_dom_sf"/>
</dbReference>
<evidence type="ECO:0000313" key="20">
    <source>
        <dbReference type="EMBL" id="MEE1676122.1"/>
    </source>
</evidence>
<dbReference type="PROSITE" id="PS50112">
    <property type="entry name" value="PAS"/>
    <property type="match status" value="1"/>
</dbReference>
<dbReference type="SMART" id="SM00073">
    <property type="entry name" value="HPT"/>
    <property type="match status" value="1"/>
</dbReference>
<dbReference type="InterPro" id="IPR008207">
    <property type="entry name" value="Sig_transdc_His_kin_Hpt_dom"/>
</dbReference>
<keyword evidence="5 13" id="KW-0597">Phosphoprotein</keyword>
<keyword evidence="21" id="KW-1185">Reference proteome</keyword>
<dbReference type="PROSITE" id="PS50110">
    <property type="entry name" value="RESPONSE_REGULATORY"/>
    <property type="match status" value="2"/>
</dbReference>
<dbReference type="NCBIfam" id="TIGR00229">
    <property type="entry name" value="sensory_box"/>
    <property type="match status" value="1"/>
</dbReference>
<evidence type="ECO:0000256" key="9">
    <source>
        <dbReference type="ARBA" id="ARBA00022989"/>
    </source>
</evidence>
<dbReference type="Gene3D" id="3.40.190.10">
    <property type="entry name" value="Periplasmic binding protein-like II"/>
    <property type="match status" value="2"/>
</dbReference>
<dbReference type="SUPFAM" id="SSF47384">
    <property type="entry name" value="Homodimeric domain of signal transducing histidine kinase"/>
    <property type="match status" value="1"/>
</dbReference>
<feature type="domain" description="HPt" evidence="19">
    <location>
        <begin position="1566"/>
        <end position="1663"/>
    </location>
</feature>
<feature type="domain" description="PAS" evidence="18">
    <location>
        <begin position="877"/>
        <end position="955"/>
    </location>
</feature>
<dbReference type="CDD" id="cd16922">
    <property type="entry name" value="HATPase_EvgS-ArcB-TorS-like"/>
    <property type="match status" value="1"/>
</dbReference>
<dbReference type="SUPFAM" id="SSF53850">
    <property type="entry name" value="Periplasmic binding protein-like II"/>
    <property type="match status" value="1"/>
</dbReference>
<dbReference type="EMBL" id="JAYDYW010000017">
    <property type="protein sequence ID" value="MEE1676122.1"/>
    <property type="molecule type" value="Genomic_DNA"/>
</dbReference>
<dbReference type="Pfam" id="PF01627">
    <property type="entry name" value="Hpt"/>
    <property type="match status" value="1"/>
</dbReference>
<dbReference type="SUPFAM" id="SSF52172">
    <property type="entry name" value="CheY-like"/>
    <property type="match status" value="2"/>
</dbReference>
<feature type="modified residue" description="4-aspartylphosphate" evidence="13">
    <location>
        <position position="1460"/>
    </location>
</feature>
<comment type="caution">
    <text evidence="20">The sequence shown here is derived from an EMBL/GenBank/DDBJ whole genome shotgun (WGS) entry which is preliminary data.</text>
</comment>